<name>A0ABW4QSF5_9BACT</name>
<dbReference type="SMART" id="SM00091">
    <property type="entry name" value="PAS"/>
    <property type="match status" value="1"/>
</dbReference>
<comment type="catalytic activity">
    <reaction evidence="1">
        <text>ATP + protein L-histidine = ADP + protein N-phospho-L-histidine.</text>
        <dbReference type="EC" id="2.7.13.3"/>
    </reaction>
</comment>
<dbReference type="CDD" id="cd00130">
    <property type="entry name" value="PAS"/>
    <property type="match status" value="1"/>
</dbReference>
<evidence type="ECO:0000256" key="4">
    <source>
        <dbReference type="ARBA" id="ARBA00022679"/>
    </source>
</evidence>
<dbReference type="InterPro" id="IPR052162">
    <property type="entry name" value="Sensor_kinase/Photoreceptor"/>
</dbReference>
<dbReference type="Pfam" id="PF08447">
    <property type="entry name" value="PAS_3"/>
    <property type="match status" value="1"/>
</dbReference>
<reference evidence="9" key="1">
    <citation type="journal article" date="2019" name="Int. J. Syst. Evol. Microbiol.">
        <title>The Global Catalogue of Microorganisms (GCM) 10K type strain sequencing project: providing services to taxonomists for standard genome sequencing and annotation.</title>
        <authorList>
            <consortium name="The Broad Institute Genomics Platform"/>
            <consortium name="The Broad Institute Genome Sequencing Center for Infectious Disease"/>
            <person name="Wu L."/>
            <person name="Ma J."/>
        </authorList>
    </citation>
    <scope>NUCLEOTIDE SEQUENCE [LARGE SCALE GENOMIC DNA]</scope>
    <source>
        <strain evidence="9">CGMCC 1.15795</strain>
    </source>
</reference>
<dbReference type="PROSITE" id="PS50113">
    <property type="entry name" value="PAC"/>
    <property type="match status" value="1"/>
</dbReference>
<keyword evidence="4" id="KW-0808">Transferase</keyword>
<evidence type="ECO:0000313" key="9">
    <source>
        <dbReference type="Proteomes" id="UP001597197"/>
    </source>
</evidence>
<comment type="caution">
    <text evidence="8">The sequence shown here is derived from an EMBL/GenBank/DDBJ whole genome shotgun (WGS) entry which is preliminary data.</text>
</comment>
<dbReference type="Gene3D" id="3.30.450.20">
    <property type="entry name" value="PAS domain"/>
    <property type="match status" value="1"/>
</dbReference>
<keyword evidence="9" id="KW-1185">Reference proteome</keyword>
<evidence type="ECO:0000259" key="6">
    <source>
        <dbReference type="PROSITE" id="PS50112"/>
    </source>
</evidence>
<dbReference type="Proteomes" id="UP001597197">
    <property type="component" value="Unassembled WGS sequence"/>
</dbReference>
<accession>A0ABW4QSF5</accession>
<dbReference type="EC" id="2.7.13.3" evidence="2"/>
<proteinExistence type="predicted"/>
<evidence type="ECO:0000256" key="2">
    <source>
        <dbReference type="ARBA" id="ARBA00012438"/>
    </source>
</evidence>
<feature type="domain" description="PAS" evidence="6">
    <location>
        <begin position="8"/>
        <end position="79"/>
    </location>
</feature>
<sequence>MTTPDFTAFERLQTAVDASGLGTWDYDLVANTLAWSARCKELFGVPAEAEVTYADFVELVHPDDRAATTAAVTRALDPTGPGSYDIEYRTRWQQPGQPVLWARATGRAFFNEASAQAYRFIGTIADVTPLRQMQEQLTRSYQDLEVKVTFRNLELEREVQQLRAKLQEAQATAK</sequence>
<keyword evidence="5" id="KW-0418">Kinase</keyword>
<feature type="domain" description="PAC" evidence="7">
    <location>
        <begin position="84"/>
        <end position="139"/>
    </location>
</feature>
<evidence type="ECO:0000259" key="7">
    <source>
        <dbReference type="PROSITE" id="PS50113"/>
    </source>
</evidence>
<gene>
    <name evidence="8" type="ORF">ACFSDX_08050</name>
</gene>
<evidence type="ECO:0000256" key="5">
    <source>
        <dbReference type="ARBA" id="ARBA00022777"/>
    </source>
</evidence>
<dbReference type="InterPro" id="IPR035965">
    <property type="entry name" value="PAS-like_dom_sf"/>
</dbReference>
<dbReference type="InterPro" id="IPR013655">
    <property type="entry name" value="PAS_fold_3"/>
</dbReference>
<evidence type="ECO:0000256" key="3">
    <source>
        <dbReference type="ARBA" id="ARBA00022553"/>
    </source>
</evidence>
<dbReference type="PANTHER" id="PTHR43304:SF1">
    <property type="entry name" value="PAC DOMAIN-CONTAINING PROTEIN"/>
    <property type="match status" value="1"/>
</dbReference>
<protein>
    <recommendedName>
        <fullName evidence="2">histidine kinase</fullName>
        <ecNumber evidence="2">2.7.13.3</ecNumber>
    </recommendedName>
</protein>
<dbReference type="PROSITE" id="PS50112">
    <property type="entry name" value="PAS"/>
    <property type="match status" value="1"/>
</dbReference>
<dbReference type="InterPro" id="IPR000700">
    <property type="entry name" value="PAS-assoc_C"/>
</dbReference>
<organism evidence="8 9">
    <name type="scientific">Hymenobacter bucti</name>
    <dbReference type="NCBI Taxonomy" id="1844114"/>
    <lineage>
        <taxon>Bacteria</taxon>
        <taxon>Pseudomonadati</taxon>
        <taxon>Bacteroidota</taxon>
        <taxon>Cytophagia</taxon>
        <taxon>Cytophagales</taxon>
        <taxon>Hymenobacteraceae</taxon>
        <taxon>Hymenobacter</taxon>
    </lineage>
</organism>
<dbReference type="EMBL" id="JBHUFD010000003">
    <property type="protein sequence ID" value="MFD1872376.1"/>
    <property type="molecule type" value="Genomic_DNA"/>
</dbReference>
<evidence type="ECO:0000256" key="1">
    <source>
        <dbReference type="ARBA" id="ARBA00000085"/>
    </source>
</evidence>
<dbReference type="SUPFAM" id="SSF55785">
    <property type="entry name" value="PYP-like sensor domain (PAS domain)"/>
    <property type="match status" value="1"/>
</dbReference>
<keyword evidence="3" id="KW-0597">Phosphoprotein</keyword>
<dbReference type="PANTHER" id="PTHR43304">
    <property type="entry name" value="PHYTOCHROME-LIKE PROTEIN CPH1"/>
    <property type="match status" value="1"/>
</dbReference>
<evidence type="ECO:0000313" key="8">
    <source>
        <dbReference type="EMBL" id="MFD1872376.1"/>
    </source>
</evidence>
<dbReference type="RefSeq" id="WP_382312787.1">
    <property type="nucleotide sequence ID" value="NZ_JBHUFD010000003.1"/>
</dbReference>
<dbReference type="InterPro" id="IPR000014">
    <property type="entry name" value="PAS"/>
</dbReference>
<dbReference type="NCBIfam" id="TIGR00229">
    <property type="entry name" value="sensory_box"/>
    <property type="match status" value="1"/>
</dbReference>